<dbReference type="SMART" id="SM00408">
    <property type="entry name" value="IGc2"/>
    <property type="match status" value="1"/>
</dbReference>
<dbReference type="AlphaFoldDB" id="W2SJ05"/>
<evidence type="ECO:0000256" key="4">
    <source>
        <dbReference type="ARBA" id="ARBA00023319"/>
    </source>
</evidence>
<organism evidence="6 7">
    <name type="scientific">Necator americanus</name>
    <name type="common">Human hookworm</name>
    <dbReference type="NCBI Taxonomy" id="51031"/>
    <lineage>
        <taxon>Eukaryota</taxon>
        <taxon>Metazoa</taxon>
        <taxon>Ecdysozoa</taxon>
        <taxon>Nematoda</taxon>
        <taxon>Chromadorea</taxon>
        <taxon>Rhabditida</taxon>
        <taxon>Rhabditina</taxon>
        <taxon>Rhabditomorpha</taxon>
        <taxon>Strongyloidea</taxon>
        <taxon>Ancylostomatidae</taxon>
        <taxon>Bunostominae</taxon>
        <taxon>Necator</taxon>
    </lineage>
</organism>
<dbReference type="InterPro" id="IPR003598">
    <property type="entry name" value="Ig_sub2"/>
</dbReference>
<feature type="domain" description="Ig-like" evidence="5">
    <location>
        <begin position="8"/>
        <end position="102"/>
    </location>
</feature>
<dbReference type="PANTHER" id="PTHR45080:SF8">
    <property type="entry name" value="IG-LIKE DOMAIN-CONTAINING PROTEIN"/>
    <property type="match status" value="1"/>
</dbReference>
<keyword evidence="4" id="KW-0393">Immunoglobulin domain</keyword>
<dbReference type="Gene3D" id="2.60.40.10">
    <property type="entry name" value="Immunoglobulins"/>
    <property type="match status" value="1"/>
</dbReference>
<proteinExistence type="predicted"/>
<sequence length="115" mass="12968">MAPSRHGPPLITAPAELTANVGESIEIPCYISGRPKPLEVTWKRNDEELDYASGKTQIHLIPRSYGVESRLIVRDLQEVDMGTYNCTANNGIGYDTNEEFFEIVMVVMYRARAMF</sequence>
<dbReference type="InterPro" id="IPR036179">
    <property type="entry name" value="Ig-like_dom_sf"/>
</dbReference>
<dbReference type="PANTHER" id="PTHR45080">
    <property type="entry name" value="CONTACTIN 5"/>
    <property type="match status" value="1"/>
</dbReference>
<evidence type="ECO:0000256" key="1">
    <source>
        <dbReference type="ARBA" id="ARBA00022729"/>
    </source>
</evidence>
<dbReference type="FunFam" id="2.60.40.10:FF:000032">
    <property type="entry name" value="palladin isoform X1"/>
    <property type="match status" value="1"/>
</dbReference>
<dbReference type="GO" id="GO:0007156">
    <property type="term" value="P:homophilic cell adhesion via plasma membrane adhesion molecules"/>
    <property type="evidence" value="ECO:0007669"/>
    <property type="project" value="TreeGrafter"/>
</dbReference>
<evidence type="ECO:0000259" key="5">
    <source>
        <dbReference type="PROSITE" id="PS50835"/>
    </source>
</evidence>
<evidence type="ECO:0000256" key="3">
    <source>
        <dbReference type="ARBA" id="ARBA00023157"/>
    </source>
</evidence>
<keyword evidence="3" id="KW-1015">Disulfide bond</keyword>
<evidence type="ECO:0000256" key="2">
    <source>
        <dbReference type="ARBA" id="ARBA00022737"/>
    </source>
</evidence>
<evidence type="ECO:0000313" key="6">
    <source>
        <dbReference type="EMBL" id="ETN69575.1"/>
    </source>
</evidence>
<dbReference type="InterPro" id="IPR013783">
    <property type="entry name" value="Ig-like_fold"/>
</dbReference>
<evidence type="ECO:0000313" key="7">
    <source>
        <dbReference type="Proteomes" id="UP000053676"/>
    </source>
</evidence>
<name>W2SJ05_NECAM</name>
<dbReference type="Proteomes" id="UP000053676">
    <property type="component" value="Unassembled WGS sequence"/>
</dbReference>
<dbReference type="InterPro" id="IPR050958">
    <property type="entry name" value="Cell_Adh-Cytoskel_Orgn"/>
</dbReference>
<dbReference type="InterPro" id="IPR003599">
    <property type="entry name" value="Ig_sub"/>
</dbReference>
<accession>W2SJ05</accession>
<dbReference type="SMART" id="SM00409">
    <property type="entry name" value="IG"/>
    <property type="match status" value="1"/>
</dbReference>
<dbReference type="InterPro" id="IPR007110">
    <property type="entry name" value="Ig-like_dom"/>
</dbReference>
<dbReference type="SUPFAM" id="SSF48726">
    <property type="entry name" value="Immunoglobulin"/>
    <property type="match status" value="1"/>
</dbReference>
<dbReference type="PROSITE" id="PS50835">
    <property type="entry name" value="IG_LIKE"/>
    <property type="match status" value="1"/>
</dbReference>
<dbReference type="STRING" id="51031.W2SJ05"/>
<dbReference type="OrthoDB" id="6413693at2759"/>
<keyword evidence="1" id="KW-0732">Signal</keyword>
<dbReference type="Pfam" id="PF13927">
    <property type="entry name" value="Ig_3"/>
    <property type="match status" value="1"/>
</dbReference>
<gene>
    <name evidence="6" type="ORF">NECAME_15214</name>
</gene>
<reference evidence="7" key="1">
    <citation type="journal article" date="2014" name="Nat. Genet.">
        <title>Genome of the human hookworm Necator americanus.</title>
        <authorList>
            <person name="Tang Y.T."/>
            <person name="Gao X."/>
            <person name="Rosa B.A."/>
            <person name="Abubucker S."/>
            <person name="Hallsworth-Pepin K."/>
            <person name="Martin J."/>
            <person name="Tyagi R."/>
            <person name="Heizer E."/>
            <person name="Zhang X."/>
            <person name="Bhonagiri-Palsikar V."/>
            <person name="Minx P."/>
            <person name="Warren W.C."/>
            <person name="Wang Q."/>
            <person name="Zhan B."/>
            <person name="Hotez P.J."/>
            <person name="Sternberg P.W."/>
            <person name="Dougall A."/>
            <person name="Gaze S.T."/>
            <person name="Mulvenna J."/>
            <person name="Sotillo J."/>
            <person name="Ranganathan S."/>
            <person name="Rabelo E.M."/>
            <person name="Wilson R.K."/>
            <person name="Felgner P.L."/>
            <person name="Bethony J."/>
            <person name="Hawdon J.M."/>
            <person name="Gasser R.B."/>
            <person name="Loukas A."/>
            <person name="Mitreva M."/>
        </authorList>
    </citation>
    <scope>NUCLEOTIDE SEQUENCE [LARGE SCALE GENOMIC DNA]</scope>
</reference>
<dbReference type="EMBL" id="KI669078">
    <property type="protein sequence ID" value="ETN69575.1"/>
    <property type="molecule type" value="Genomic_DNA"/>
</dbReference>
<keyword evidence="2" id="KW-0677">Repeat</keyword>
<dbReference type="KEGG" id="nai:NECAME_15214"/>
<protein>
    <submittedName>
        <fullName evidence="6">Immunoglobulin I-set domain protein</fullName>
    </submittedName>
</protein>
<keyword evidence="7" id="KW-1185">Reference proteome</keyword>
<dbReference type="CDD" id="cd00096">
    <property type="entry name" value="Ig"/>
    <property type="match status" value="1"/>
</dbReference>
<dbReference type="GO" id="GO:0005886">
    <property type="term" value="C:plasma membrane"/>
    <property type="evidence" value="ECO:0007669"/>
    <property type="project" value="TreeGrafter"/>
</dbReference>